<dbReference type="Pfam" id="PF13843">
    <property type="entry name" value="DDE_Tnp_1_7"/>
    <property type="match status" value="1"/>
</dbReference>
<evidence type="ECO:0000313" key="3">
    <source>
        <dbReference type="Proteomes" id="UP001159363"/>
    </source>
</evidence>
<protein>
    <recommendedName>
        <fullName evidence="1">PiggyBac transposable element-derived protein domain-containing protein</fullName>
    </recommendedName>
</protein>
<keyword evidence="3" id="KW-1185">Reference proteome</keyword>
<gene>
    <name evidence="2" type="ORF">PR048_006799</name>
</gene>
<proteinExistence type="predicted"/>
<accession>A0ABQ9ID75</accession>
<feature type="domain" description="PiggyBac transposable element-derived protein" evidence="1">
    <location>
        <begin position="40"/>
        <end position="93"/>
    </location>
</feature>
<dbReference type="Proteomes" id="UP001159363">
    <property type="component" value="Chromosome 2"/>
</dbReference>
<reference evidence="2 3" key="1">
    <citation type="submission" date="2023-02" db="EMBL/GenBank/DDBJ databases">
        <title>LHISI_Scaffold_Assembly.</title>
        <authorList>
            <person name="Stuart O.P."/>
            <person name="Cleave R."/>
            <person name="Magrath M.J.L."/>
            <person name="Mikheyev A.S."/>
        </authorList>
    </citation>
    <scope>NUCLEOTIDE SEQUENCE [LARGE SCALE GENOMIC DNA]</scope>
    <source>
        <strain evidence="2">Daus_M_001</strain>
        <tissue evidence="2">Leg muscle</tissue>
    </source>
</reference>
<evidence type="ECO:0000313" key="2">
    <source>
        <dbReference type="EMBL" id="KAJ8894189.1"/>
    </source>
</evidence>
<dbReference type="EMBL" id="JARBHB010000002">
    <property type="protein sequence ID" value="KAJ8894189.1"/>
    <property type="molecule type" value="Genomic_DNA"/>
</dbReference>
<evidence type="ECO:0000259" key="1">
    <source>
        <dbReference type="Pfam" id="PF13843"/>
    </source>
</evidence>
<name>A0ABQ9ID75_9NEOP</name>
<sequence>MLEVFRDQCSFYLYIANKPAKYGIKTYALQSDDPYKVGNAASSVVKHVAAPILKTGKNTTMDYYFTSITVVKELLEQKTTIVGTPEQERNLPTGFGHGNHISLQQHVWIF</sequence>
<dbReference type="PANTHER" id="PTHR46599">
    <property type="entry name" value="PIGGYBAC TRANSPOSABLE ELEMENT-DERIVED PROTEIN 4"/>
    <property type="match status" value="1"/>
</dbReference>
<dbReference type="PANTHER" id="PTHR46599:SF6">
    <property type="entry name" value="DUAL SPECIFICITY PHOSPHATASE 26"/>
    <property type="match status" value="1"/>
</dbReference>
<comment type="caution">
    <text evidence="2">The sequence shown here is derived from an EMBL/GenBank/DDBJ whole genome shotgun (WGS) entry which is preliminary data.</text>
</comment>
<dbReference type="InterPro" id="IPR029526">
    <property type="entry name" value="PGBD"/>
</dbReference>
<organism evidence="2 3">
    <name type="scientific">Dryococelus australis</name>
    <dbReference type="NCBI Taxonomy" id="614101"/>
    <lineage>
        <taxon>Eukaryota</taxon>
        <taxon>Metazoa</taxon>
        <taxon>Ecdysozoa</taxon>
        <taxon>Arthropoda</taxon>
        <taxon>Hexapoda</taxon>
        <taxon>Insecta</taxon>
        <taxon>Pterygota</taxon>
        <taxon>Neoptera</taxon>
        <taxon>Polyneoptera</taxon>
        <taxon>Phasmatodea</taxon>
        <taxon>Verophasmatodea</taxon>
        <taxon>Anareolatae</taxon>
        <taxon>Phasmatidae</taxon>
        <taxon>Eurycanthinae</taxon>
        <taxon>Dryococelus</taxon>
    </lineage>
</organism>